<comment type="caution">
    <text evidence="1">The sequence shown here is derived from an EMBL/GenBank/DDBJ whole genome shotgun (WGS) entry which is preliminary data.</text>
</comment>
<keyword evidence="2" id="KW-1185">Reference proteome</keyword>
<sequence>MAVPRRLRFLHLRTGRCPGFENMRIENAIDRNPINAPYRTVSPGKSLIKR</sequence>
<evidence type="ECO:0000313" key="2">
    <source>
        <dbReference type="Proteomes" id="UP000011991"/>
    </source>
</evidence>
<evidence type="ECO:0000313" key="1">
    <source>
        <dbReference type="EMBL" id="EMI22233.1"/>
    </source>
</evidence>
<protein>
    <submittedName>
        <fullName evidence="1">Uncharacterized protein</fullName>
    </submittedName>
</protein>
<dbReference type="AlphaFoldDB" id="M5RSB0"/>
<accession>M5RSB0</accession>
<reference evidence="1 2" key="1">
    <citation type="journal article" date="2013" name="Mar. Genomics">
        <title>Expression of sulfatases in Rhodopirellula baltica and the diversity of sulfatases in the genus Rhodopirellula.</title>
        <authorList>
            <person name="Wegner C.E."/>
            <person name="Richter-Heitmann T."/>
            <person name="Klindworth A."/>
            <person name="Klockow C."/>
            <person name="Richter M."/>
            <person name="Achstetter T."/>
            <person name="Glockner F.O."/>
            <person name="Harder J."/>
        </authorList>
    </citation>
    <scope>NUCLEOTIDE SEQUENCE [LARGE SCALE GENOMIC DNA]</scope>
    <source>
        <strain evidence="1 2">SM1</strain>
    </source>
</reference>
<proteinExistence type="predicted"/>
<dbReference type="Proteomes" id="UP000011991">
    <property type="component" value="Unassembled WGS sequence"/>
</dbReference>
<gene>
    <name evidence="1" type="ORF">RMSM_00831</name>
</gene>
<organism evidence="1 2">
    <name type="scientific">Rhodopirellula maiorica SM1</name>
    <dbReference type="NCBI Taxonomy" id="1265738"/>
    <lineage>
        <taxon>Bacteria</taxon>
        <taxon>Pseudomonadati</taxon>
        <taxon>Planctomycetota</taxon>
        <taxon>Planctomycetia</taxon>
        <taxon>Pirellulales</taxon>
        <taxon>Pirellulaceae</taxon>
        <taxon>Novipirellula</taxon>
    </lineage>
</organism>
<name>M5RSB0_9BACT</name>
<dbReference type="EMBL" id="ANOG01000132">
    <property type="protein sequence ID" value="EMI22233.1"/>
    <property type="molecule type" value="Genomic_DNA"/>
</dbReference>